<reference evidence="1 2" key="1">
    <citation type="submission" date="2019-03" db="EMBL/GenBank/DDBJ databases">
        <title>Rhodobacteraceae bacterium SM1902, a new member of the family Rhodobacteraceae isolated from Yantai.</title>
        <authorList>
            <person name="Sun Y."/>
        </authorList>
    </citation>
    <scope>NUCLEOTIDE SEQUENCE [LARGE SCALE GENOMIC DNA]</scope>
    <source>
        <strain evidence="1 2">SM1902</strain>
    </source>
</reference>
<name>A0A4R6ARF4_9RHOB</name>
<dbReference type="PANTHER" id="PTHR35370">
    <property type="entry name" value="CYTOPLASMIC PROTEIN-RELATED-RELATED"/>
    <property type="match status" value="1"/>
</dbReference>
<dbReference type="OrthoDB" id="9763676at2"/>
<dbReference type="Pfam" id="PF05947">
    <property type="entry name" value="T6SS_TssF"/>
    <property type="match status" value="1"/>
</dbReference>
<gene>
    <name evidence="1" type="primary">tssF</name>
    <name evidence="1" type="ORF">E2L05_16150</name>
</gene>
<keyword evidence="2" id="KW-1185">Reference proteome</keyword>
<dbReference type="AlphaFoldDB" id="A0A4R6ARF4"/>
<dbReference type="Proteomes" id="UP000294562">
    <property type="component" value="Unassembled WGS sequence"/>
</dbReference>
<evidence type="ECO:0000313" key="1">
    <source>
        <dbReference type="EMBL" id="TDL85188.1"/>
    </source>
</evidence>
<dbReference type="EMBL" id="SMZO01000048">
    <property type="protein sequence ID" value="TDL85188.1"/>
    <property type="molecule type" value="Genomic_DNA"/>
</dbReference>
<dbReference type="PANTHER" id="PTHR35370:SF1">
    <property type="entry name" value="TYPE VI SECRETION SYSTEM COMPONENT TSSF1"/>
    <property type="match status" value="1"/>
</dbReference>
<evidence type="ECO:0000313" key="2">
    <source>
        <dbReference type="Proteomes" id="UP000294562"/>
    </source>
</evidence>
<sequence length="625" mass="69068">MDTRLLRHYETELAFMREMGSEFAQSFPKVAARLGMDGVEVLDPYVERLLEGVAFLSARVQLELELQYPALTSQLLEIIYPHFLGPTPSMMIAQLVPDVDNAAVAAGHTIQRGTHLRTRLLEGTQTACVFRTSQDTTLWPIEIAEAEYIDGRGELVAAGVVDATTDARAGVRLRVRRAGGLPIGDLPLESLTLFLGGESIKGWQLYELLCADSSGVVARSTDRRADWTLPLEVPIRARGFEPEEALLPTPRRSFDGYRLLQEYFALPERFHFAEIGGLAPALARAEGSDLDLYILFRDGAPNLASGISPGAFRLHCVPAVNLFEKRCDRVHLGAADHEHHVVVDRTAPLDYEIHSIGSVTGISNDGSPELPFRAFYSADEFTAASGGSQAYYTQRRRMRQRTQREKLKTSRTNYLGSDLYLSLVDPKQAPYSGALTQLAVTATVTNRDLPLLLSSGDKNQFYLPDGGPIAEVRTPVAPTRPRPTLAQGDTAWKLISHLSLNYLSIADTTNGTGAEALRELIGLYAPEGDRVIERQLEGITSVTSRPIVRWMQDEALSTAVRGLEITVNCDEDFFEGSSAYGLVAVLERYLRFHVTINSFTETVLKTQQRGEIARWRPEPGLGRII</sequence>
<dbReference type="InterPro" id="IPR010272">
    <property type="entry name" value="T6SS_TssF"/>
</dbReference>
<dbReference type="PIRSF" id="PIRSF028304">
    <property type="entry name" value="UCP028304"/>
    <property type="match status" value="1"/>
</dbReference>
<comment type="caution">
    <text evidence="1">The sequence shown here is derived from an EMBL/GenBank/DDBJ whole genome shotgun (WGS) entry which is preliminary data.</text>
</comment>
<protein>
    <submittedName>
        <fullName evidence="1">Type VI secretion system baseplate subunit TssF</fullName>
    </submittedName>
</protein>
<dbReference type="NCBIfam" id="TIGR03359">
    <property type="entry name" value="VI_chp_6"/>
    <property type="match status" value="1"/>
</dbReference>
<organism evidence="1 2">
    <name type="scientific">Meridianimarinicoccus aquatilis</name>
    <dbReference type="NCBI Taxonomy" id="2552766"/>
    <lineage>
        <taxon>Bacteria</taxon>
        <taxon>Pseudomonadati</taxon>
        <taxon>Pseudomonadota</taxon>
        <taxon>Alphaproteobacteria</taxon>
        <taxon>Rhodobacterales</taxon>
        <taxon>Paracoccaceae</taxon>
        <taxon>Meridianimarinicoccus</taxon>
    </lineage>
</organism>
<accession>A0A4R6ARF4</accession>
<dbReference type="RefSeq" id="WP_133343902.1">
    <property type="nucleotide sequence ID" value="NZ_SMZO01000048.1"/>
</dbReference>
<proteinExistence type="predicted"/>